<gene>
    <name evidence="2" type="ORF">C0630_10760</name>
</gene>
<dbReference type="AlphaFoldDB" id="A0A2N6CW10"/>
<protein>
    <recommendedName>
        <fullName evidence="4">Prepilin-type N-terminal cleavage/methylation domain-containing protein</fullName>
    </recommendedName>
</protein>
<evidence type="ECO:0000256" key="1">
    <source>
        <dbReference type="SAM" id="Phobius"/>
    </source>
</evidence>
<name>A0A2N6CW10_9GAMM</name>
<evidence type="ECO:0000313" key="2">
    <source>
        <dbReference type="EMBL" id="PLX61404.1"/>
    </source>
</evidence>
<evidence type="ECO:0000313" key="3">
    <source>
        <dbReference type="Proteomes" id="UP000235015"/>
    </source>
</evidence>
<dbReference type="NCBIfam" id="TIGR02532">
    <property type="entry name" value="IV_pilin_GFxxxE"/>
    <property type="match status" value="1"/>
</dbReference>
<dbReference type="Proteomes" id="UP000235015">
    <property type="component" value="Unassembled WGS sequence"/>
</dbReference>
<dbReference type="EMBL" id="PKUN01000017">
    <property type="protein sequence ID" value="PLX61404.1"/>
    <property type="molecule type" value="Genomic_DNA"/>
</dbReference>
<keyword evidence="1" id="KW-0472">Membrane</keyword>
<dbReference type="SUPFAM" id="SSF54523">
    <property type="entry name" value="Pili subunits"/>
    <property type="match status" value="1"/>
</dbReference>
<dbReference type="InterPro" id="IPR012902">
    <property type="entry name" value="N_methyl_site"/>
</dbReference>
<keyword evidence="1" id="KW-0812">Transmembrane</keyword>
<dbReference type="Gene3D" id="3.30.700.10">
    <property type="entry name" value="Glycoprotein, Type 4 Pilin"/>
    <property type="match status" value="1"/>
</dbReference>
<evidence type="ECO:0008006" key="4">
    <source>
        <dbReference type="Google" id="ProtNLM"/>
    </source>
</evidence>
<keyword evidence="1" id="KW-1133">Transmembrane helix</keyword>
<dbReference type="InterPro" id="IPR045584">
    <property type="entry name" value="Pilin-like"/>
</dbReference>
<proteinExistence type="predicted"/>
<organism evidence="2 3">
    <name type="scientific">Sedimenticola selenatireducens</name>
    <dbReference type="NCBI Taxonomy" id="191960"/>
    <lineage>
        <taxon>Bacteria</taxon>
        <taxon>Pseudomonadati</taxon>
        <taxon>Pseudomonadota</taxon>
        <taxon>Gammaproteobacteria</taxon>
        <taxon>Chromatiales</taxon>
        <taxon>Sedimenticolaceae</taxon>
        <taxon>Sedimenticola</taxon>
    </lineage>
</organism>
<feature type="transmembrane region" description="Helical" evidence="1">
    <location>
        <begin position="29"/>
        <end position="50"/>
    </location>
</feature>
<accession>A0A2N6CW10</accession>
<dbReference type="Pfam" id="PF07963">
    <property type="entry name" value="N_methyl"/>
    <property type="match status" value="1"/>
</dbReference>
<reference evidence="2 3" key="1">
    <citation type="submission" date="2017-11" db="EMBL/GenBank/DDBJ databases">
        <title>Genome-resolved metagenomics identifies genetic mobility, metabolic interactions, and unexpected diversity in perchlorate-reducing communities.</title>
        <authorList>
            <person name="Barnum T.P."/>
            <person name="Figueroa I.A."/>
            <person name="Carlstrom C.I."/>
            <person name="Lucas L.N."/>
            <person name="Engelbrektson A.L."/>
            <person name="Coates J.D."/>
        </authorList>
    </citation>
    <scope>NUCLEOTIDE SEQUENCE [LARGE SCALE GENOMIC DNA]</scope>
    <source>
        <strain evidence="2">BM301</strain>
    </source>
</reference>
<sequence length="156" mass="17212">MSSATVQIITKAVKERTWMWLTGINRECGFTLLELLVVIALIGLLTSVGAQTVFHSRTNLDQQVERVEQNLHKASMQARESGLPVIIDCARLVKGPTGLSEGDTFETSCHSGNYTKDSLTFYPDGSSSGEIVEIQIGDDHIRLFVDWLSGEIARDQ</sequence>
<comment type="caution">
    <text evidence="2">The sequence shown here is derived from an EMBL/GenBank/DDBJ whole genome shotgun (WGS) entry which is preliminary data.</text>
</comment>